<reference evidence="1" key="1">
    <citation type="submission" date="2021-10" db="EMBL/GenBank/DDBJ databases">
        <title>Tropical sea cucumber genome reveals ecological adaptation and Cuvierian tubules defense mechanism.</title>
        <authorList>
            <person name="Chen T."/>
        </authorList>
    </citation>
    <scope>NUCLEOTIDE SEQUENCE</scope>
    <source>
        <strain evidence="1">Nanhai2018</strain>
        <tissue evidence="1">Muscle</tissue>
    </source>
</reference>
<dbReference type="PANTHER" id="PTHR35450">
    <property type="entry name" value="REVERSE TRANSCRIPTASE DOMAIN-CONTAINING PROTEIN"/>
    <property type="match status" value="1"/>
</dbReference>
<dbReference type="PANTHER" id="PTHR35450:SF2">
    <property type="entry name" value="REVERSE TRANSCRIPTASE DOMAIN-CONTAINING PROTEIN"/>
    <property type="match status" value="1"/>
</dbReference>
<protein>
    <recommendedName>
        <fullName evidence="3">Reverse transcriptase domain-containing protein</fullName>
    </recommendedName>
</protein>
<dbReference type="EMBL" id="JAIZAY010000007">
    <property type="protein sequence ID" value="KAJ8039597.1"/>
    <property type="molecule type" value="Genomic_DNA"/>
</dbReference>
<evidence type="ECO:0000313" key="1">
    <source>
        <dbReference type="EMBL" id="KAJ8039597.1"/>
    </source>
</evidence>
<evidence type="ECO:0008006" key="3">
    <source>
        <dbReference type="Google" id="ProtNLM"/>
    </source>
</evidence>
<dbReference type="OrthoDB" id="5987059at2759"/>
<sequence>MDDLKTYAKNDEQQLGLVTIVKTFSDDICMEFGLDKCAKATFKRGELSTTQDLEIDMDTKIKELEQEQTYKYLGIDEGDGIQHSKYKERIRKEYYSRIQMIFKSELSSANKIKAINTLAVPVVTYSFNVIKWSLTDIKRLDIKTRKIMTIERLHHPKADVDRLYTPRASGGRGLIQLELTYKTTTIGLEAYLRKTEDLLISIVRHHETSKKTHSLVQEAKEYREELAAPVLTPNENEGPTTYAKRWLRSAGLKAETEGLIVAAQDQSLATRAYLHRIVKDGTNPLCRLCGQYEETIDHIISGCPVLSPTEYTHRHNKVATYIHWLICRHYGIETSTEKWYDHQPLTVSENQDATILWDMPVHTDREIKANRPDIVVKDFKEKKCLLIDVAVPSDKNISIKTTEKLSKYKDLEIEICRMWQMKTETVPVVVGALGMCRKA</sequence>
<dbReference type="Proteomes" id="UP001152320">
    <property type="component" value="Chromosome 7"/>
</dbReference>
<organism evidence="1 2">
    <name type="scientific">Holothuria leucospilota</name>
    <name type="common">Black long sea cucumber</name>
    <name type="synonym">Mertensiothuria leucospilota</name>
    <dbReference type="NCBI Taxonomy" id="206669"/>
    <lineage>
        <taxon>Eukaryota</taxon>
        <taxon>Metazoa</taxon>
        <taxon>Echinodermata</taxon>
        <taxon>Eleutherozoa</taxon>
        <taxon>Echinozoa</taxon>
        <taxon>Holothuroidea</taxon>
        <taxon>Aspidochirotacea</taxon>
        <taxon>Aspidochirotida</taxon>
        <taxon>Holothuriidae</taxon>
        <taxon>Holothuria</taxon>
    </lineage>
</organism>
<comment type="caution">
    <text evidence="1">The sequence shown here is derived from an EMBL/GenBank/DDBJ whole genome shotgun (WGS) entry which is preliminary data.</text>
</comment>
<keyword evidence="2" id="KW-1185">Reference proteome</keyword>
<dbReference type="AlphaFoldDB" id="A0A9Q1H8F4"/>
<gene>
    <name evidence="1" type="ORF">HOLleu_17370</name>
</gene>
<proteinExistence type="predicted"/>
<accession>A0A9Q1H8F4</accession>
<name>A0A9Q1H8F4_HOLLE</name>
<evidence type="ECO:0000313" key="2">
    <source>
        <dbReference type="Proteomes" id="UP001152320"/>
    </source>
</evidence>